<evidence type="ECO:0000259" key="2">
    <source>
        <dbReference type="Pfam" id="PF00582"/>
    </source>
</evidence>
<dbReference type="RefSeq" id="WP_141465688.1">
    <property type="nucleotide sequence ID" value="NZ_RBZW01000055.1"/>
</dbReference>
<evidence type="ECO:0000256" key="1">
    <source>
        <dbReference type="ARBA" id="ARBA00008791"/>
    </source>
</evidence>
<evidence type="ECO:0000313" key="3">
    <source>
        <dbReference type="EMBL" id="THE63842.1"/>
    </source>
</evidence>
<dbReference type="EMBL" id="RBZW01000055">
    <property type="protein sequence ID" value="THE63842.1"/>
    <property type="molecule type" value="Genomic_DNA"/>
</dbReference>
<keyword evidence="4" id="KW-1185">Reference proteome</keyword>
<dbReference type="PRINTS" id="PR01438">
    <property type="entry name" value="UNVRSLSTRESS"/>
</dbReference>
<dbReference type="InterPro" id="IPR006015">
    <property type="entry name" value="Universal_stress_UspA"/>
</dbReference>
<dbReference type="InterPro" id="IPR006016">
    <property type="entry name" value="UspA"/>
</dbReference>
<organism evidence="3 4">
    <name type="scientific">Salinadaptatus halalkaliphilus</name>
    <dbReference type="NCBI Taxonomy" id="2419781"/>
    <lineage>
        <taxon>Archaea</taxon>
        <taxon>Methanobacteriati</taxon>
        <taxon>Methanobacteriota</taxon>
        <taxon>Stenosarchaea group</taxon>
        <taxon>Halobacteria</taxon>
        <taxon>Halobacteriales</taxon>
        <taxon>Natrialbaceae</taxon>
        <taxon>Salinadaptatus</taxon>
    </lineage>
</organism>
<sequence length="145" mass="15792">MYSVLIPLDEDKQRADEQVDTLLSLPGDADELSVTLLHVVEEIDTVPDEAGATVIEDINESLPELRGTPDAVEQTTRRLEDAGVETDFQRMVGDAADGILHIARENDVDAIILGSRKRSPVGKAVFGSVSQEVILETERTVMVAH</sequence>
<dbReference type="OrthoDB" id="281037at2157"/>
<accession>A0A4S3TIQ9</accession>
<feature type="domain" description="UspA" evidence="2">
    <location>
        <begin position="4"/>
        <end position="144"/>
    </location>
</feature>
<dbReference type="SUPFAM" id="SSF52402">
    <property type="entry name" value="Adenine nucleotide alpha hydrolases-like"/>
    <property type="match status" value="1"/>
</dbReference>
<protein>
    <submittedName>
        <fullName evidence="3">Universal stress protein</fullName>
    </submittedName>
</protein>
<name>A0A4S3TIQ9_9EURY</name>
<dbReference type="Proteomes" id="UP000318864">
    <property type="component" value="Unassembled WGS sequence"/>
</dbReference>
<dbReference type="CDD" id="cd00293">
    <property type="entry name" value="USP-like"/>
    <property type="match status" value="1"/>
</dbReference>
<evidence type="ECO:0000313" key="4">
    <source>
        <dbReference type="Proteomes" id="UP000318864"/>
    </source>
</evidence>
<gene>
    <name evidence="3" type="ORF">D8Y22_16060</name>
</gene>
<comment type="caution">
    <text evidence="3">The sequence shown here is derived from an EMBL/GenBank/DDBJ whole genome shotgun (WGS) entry which is preliminary data.</text>
</comment>
<reference evidence="3 4" key="1">
    <citation type="submission" date="2018-10" db="EMBL/GenBank/DDBJ databases">
        <title>Natronolimnobius sp. XQ-INN 246 isolated from Inner Mongolia Autonomous Region of China.</title>
        <authorList>
            <person name="Xue Q."/>
        </authorList>
    </citation>
    <scope>NUCLEOTIDE SEQUENCE [LARGE SCALE GENOMIC DNA]</scope>
    <source>
        <strain evidence="3 4">XQ-INN 246</strain>
    </source>
</reference>
<dbReference type="PANTHER" id="PTHR46268:SF6">
    <property type="entry name" value="UNIVERSAL STRESS PROTEIN UP12"/>
    <property type="match status" value="1"/>
</dbReference>
<proteinExistence type="inferred from homology"/>
<dbReference type="InterPro" id="IPR014729">
    <property type="entry name" value="Rossmann-like_a/b/a_fold"/>
</dbReference>
<comment type="similarity">
    <text evidence="1">Belongs to the universal stress protein A family.</text>
</comment>
<dbReference type="Pfam" id="PF00582">
    <property type="entry name" value="Usp"/>
    <property type="match status" value="1"/>
</dbReference>
<dbReference type="Gene3D" id="3.40.50.620">
    <property type="entry name" value="HUPs"/>
    <property type="match status" value="1"/>
</dbReference>
<dbReference type="AlphaFoldDB" id="A0A4S3TIQ9"/>
<dbReference type="PANTHER" id="PTHR46268">
    <property type="entry name" value="STRESS RESPONSE PROTEIN NHAX"/>
    <property type="match status" value="1"/>
</dbReference>